<dbReference type="Gene3D" id="3.30.559.10">
    <property type="entry name" value="Chloramphenicol acetyltransferase-like domain"/>
    <property type="match status" value="1"/>
</dbReference>
<dbReference type="InterPro" id="IPR023213">
    <property type="entry name" value="CAT-like_dom_sf"/>
</dbReference>
<evidence type="ECO:0000313" key="2">
    <source>
        <dbReference type="Proteomes" id="UP000837803"/>
    </source>
</evidence>
<dbReference type="SMART" id="SM01059">
    <property type="entry name" value="CAT"/>
    <property type="match status" value="1"/>
</dbReference>
<sequence>MPYLNLDTWPRRAHFDFFRSFDEPFFGLTVRVDATAAYHHCKAGGHSFFLYYLHRCLQAVNAVEAFRYRIEGERVRIHDQIHASATIERADGTFDFSYIPYVADFTDFVKGAKLEIDRIQSTTGLNVGVAGADVIHFSAVPWLDFTSLSHARNLTLPDSAPKISIGKLTERDGRLGMPVSIHGHHALMDGREVGAFVRRFEAGLGGRSAGAKTLAGNSVT</sequence>
<name>A0ABN8F0X7_9BACT</name>
<gene>
    <name evidence="1" type="primary">cat3</name>
    <name evidence="1" type="ORF">LEM8419_01040</name>
</gene>
<dbReference type="RefSeq" id="WP_238749951.1">
    <property type="nucleotide sequence ID" value="NZ_CAKLPZ010000001.1"/>
</dbReference>
<dbReference type="Pfam" id="PF00302">
    <property type="entry name" value="CAT"/>
    <property type="match status" value="1"/>
</dbReference>
<protein>
    <submittedName>
        <fullName evidence="1">Chloramphenicol acetyltransferase 3</fullName>
        <ecNumber evidence="1">2.3.1.28</ecNumber>
    </submittedName>
</protein>
<keyword evidence="1" id="KW-0808">Transferase</keyword>
<dbReference type="PIRSF" id="PIRSF000440">
    <property type="entry name" value="CAT"/>
    <property type="match status" value="1"/>
</dbReference>
<organism evidence="1 2">
    <name type="scientific">Neolewinella maritima</name>
    <dbReference type="NCBI Taxonomy" id="1383882"/>
    <lineage>
        <taxon>Bacteria</taxon>
        <taxon>Pseudomonadati</taxon>
        <taxon>Bacteroidota</taxon>
        <taxon>Saprospiria</taxon>
        <taxon>Saprospirales</taxon>
        <taxon>Lewinellaceae</taxon>
        <taxon>Neolewinella</taxon>
    </lineage>
</organism>
<dbReference type="PANTHER" id="PTHR38474:SF1">
    <property type="entry name" value="SLR0299 PROTEIN"/>
    <property type="match status" value="1"/>
</dbReference>
<accession>A0ABN8F0X7</accession>
<proteinExistence type="predicted"/>
<dbReference type="Proteomes" id="UP000837803">
    <property type="component" value="Unassembled WGS sequence"/>
</dbReference>
<comment type="caution">
    <text evidence="1">The sequence shown here is derived from an EMBL/GenBank/DDBJ whole genome shotgun (WGS) entry which is preliminary data.</text>
</comment>
<dbReference type="EC" id="2.3.1.28" evidence="1"/>
<reference evidence="1" key="1">
    <citation type="submission" date="2021-12" db="EMBL/GenBank/DDBJ databases">
        <authorList>
            <person name="Rodrigo-Torres L."/>
            <person name="Arahal R. D."/>
            <person name="Lucena T."/>
        </authorList>
    </citation>
    <scope>NUCLEOTIDE SEQUENCE</scope>
    <source>
        <strain evidence="1">CECT 8419</strain>
    </source>
</reference>
<evidence type="ECO:0000313" key="1">
    <source>
        <dbReference type="EMBL" id="CAH0999740.1"/>
    </source>
</evidence>
<keyword evidence="1" id="KW-0012">Acyltransferase</keyword>
<dbReference type="SUPFAM" id="SSF52777">
    <property type="entry name" value="CoA-dependent acyltransferases"/>
    <property type="match status" value="1"/>
</dbReference>
<dbReference type="GO" id="GO:0008811">
    <property type="term" value="F:chloramphenicol O-acetyltransferase activity"/>
    <property type="evidence" value="ECO:0007669"/>
    <property type="project" value="UniProtKB-EC"/>
</dbReference>
<dbReference type="PANTHER" id="PTHR38474">
    <property type="entry name" value="SLR0299 PROTEIN"/>
    <property type="match status" value="1"/>
</dbReference>
<dbReference type="EMBL" id="CAKLPZ010000001">
    <property type="protein sequence ID" value="CAH0999740.1"/>
    <property type="molecule type" value="Genomic_DNA"/>
</dbReference>
<keyword evidence="2" id="KW-1185">Reference proteome</keyword>
<dbReference type="InterPro" id="IPR001707">
    <property type="entry name" value="Cmp_AcTrfase"/>
</dbReference>